<dbReference type="Gene3D" id="1.10.8.60">
    <property type="match status" value="2"/>
</dbReference>
<keyword evidence="3 5" id="KW-0067">ATP-binding</keyword>
<evidence type="ECO:0000256" key="3">
    <source>
        <dbReference type="ARBA" id="ARBA00022840"/>
    </source>
</evidence>
<dbReference type="InterPro" id="IPR041546">
    <property type="entry name" value="ClpA/ClpB_AAA_lid"/>
</dbReference>
<dbReference type="InterPro" id="IPR004176">
    <property type="entry name" value="Clp_R_N"/>
</dbReference>
<evidence type="ECO:0000256" key="2">
    <source>
        <dbReference type="ARBA" id="ARBA00022741"/>
    </source>
</evidence>
<name>A0A0E3GR82_CLOSL</name>
<evidence type="ECO:0000256" key="5">
    <source>
        <dbReference type="RuleBase" id="RU004432"/>
    </source>
</evidence>
<dbReference type="Gene3D" id="1.10.1780.10">
    <property type="entry name" value="Clp, N-terminal domain"/>
    <property type="match status" value="1"/>
</dbReference>
<reference evidence="8 9" key="1">
    <citation type="journal article" date="2015" name="J. Biotechnol.">
        <title>Complete genome sequence of a malodorant-producing acetogen, Clostridium scatologenes ATCC 25775(T).</title>
        <authorList>
            <person name="Zhu Z."/>
            <person name="Guo T."/>
            <person name="Zheng H."/>
            <person name="Song T."/>
            <person name="Ouyang P."/>
            <person name="Xie J."/>
        </authorList>
    </citation>
    <scope>NUCLEOTIDE SEQUENCE [LARGE SCALE GENOMIC DNA]</scope>
    <source>
        <strain evidence="8 9">ATCC 25775</strain>
    </source>
</reference>
<dbReference type="InterPro" id="IPR013461">
    <property type="entry name" value="ClpA"/>
</dbReference>
<keyword evidence="9" id="KW-1185">Reference proteome</keyword>
<evidence type="ECO:0000259" key="7">
    <source>
        <dbReference type="SMART" id="SM01086"/>
    </source>
</evidence>
<dbReference type="InterPro" id="IPR027417">
    <property type="entry name" value="P-loop_NTPase"/>
</dbReference>
<dbReference type="SUPFAM" id="SSF81923">
    <property type="entry name" value="Double Clp-N motif"/>
    <property type="match status" value="1"/>
</dbReference>
<evidence type="ECO:0000256" key="1">
    <source>
        <dbReference type="ARBA" id="ARBA00022737"/>
    </source>
</evidence>
<dbReference type="InterPro" id="IPR036628">
    <property type="entry name" value="Clp_N_dom_sf"/>
</dbReference>
<dbReference type="InterPro" id="IPR001270">
    <property type="entry name" value="ClpA/B"/>
</dbReference>
<dbReference type="GO" id="GO:0008233">
    <property type="term" value="F:peptidase activity"/>
    <property type="evidence" value="ECO:0007669"/>
    <property type="project" value="UniProtKB-KW"/>
</dbReference>
<dbReference type="InterPro" id="IPR050130">
    <property type="entry name" value="ClpA_ClpB"/>
</dbReference>
<organism evidence="8 9">
    <name type="scientific">Clostridium scatologenes</name>
    <dbReference type="NCBI Taxonomy" id="1548"/>
    <lineage>
        <taxon>Bacteria</taxon>
        <taxon>Bacillati</taxon>
        <taxon>Bacillota</taxon>
        <taxon>Clostridia</taxon>
        <taxon>Eubacteriales</taxon>
        <taxon>Clostridiaceae</taxon>
        <taxon>Clostridium</taxon>
    </lineage>
</organism>
<dbReference type="CDD" id="cd19499">
    <property type="entry name" value="RecA-like_ClpB_Hsp104-like"/>
    <property type="match status" value="1"/>
</dbReference>
<dbReference type="InterPro" id="IPR003593">
    <property type="entry name" value="AAA+_ATPase"/>
</dbReference>
<dbReference type="Pfam" id="PF10431">
    <property type="entry name" value="ClpB_D2-small"/>
    <property type="match status" value="1"/>
</dbReference>
<dbReference type="InterPro" id="IPR019489">
    <property type="entry name" value="Clp_ATPase_C"/>
</dbReference>
<dbReference type="STRING" id="1548.CSCA_2741"/>
<keyword evidence="1" id="KW-0677">Repeat</keyword>
<comment type="similarity">
    <text evidence="5">Belongs to the ClpA/ClpB family.</text>
</comment>
<feature type="domain" description="Clp ATPase C-terminal" evidence="7">
    <location>
        <begin position="649"/>
        <end position="738"/>
    </location>
</feature>
<dbReference type="SUPFAM" id="SSF52540">
    <property type="entry name" value="P-loop containing nucleoside triphosphate hydrolases"/>
    <property type="match status" value="2"/>
</dbReference>
<dbReference type="HOGENOM" id="CLU_005070_4_1_9"/>
<dbReference type="PROSITE" id="PS00870">
    <property type="entry name" value="CLPAB_1"/>
    <property type="match status" value="1"/>
</dbReference>
<dbReference type="GO" id="GO:0005524">
    <property type="term" value="F:ATP binding"/>
    <property type="evidence" value="ECO:0007669"/>
    <property type="project" value="UniProtKB-KW"/>
</dbReference>
<feature type="domain" description="AAA+ ATPase" evidence="6">
    <location>
        <begin position="482"/>
        <end position="650"/>
    </location>
</feature>
<dbReference type="KEGG" id="csq:CSCA_2741"/>
<dbReference type="PROSITE" id="PS00871">
    <property type="entry name" value="CLPAB_2"/>
    <property type="match status" value="1"/>
</dbReference>
<dbReference type="PRINTS" id="PR00300">
    <property type="entry name" value="CLPPROTEASEA"/>
</dbReference>
<dbReference type="EMBL" id="CP009933">
    <property type="protein sequence ID" value="AKA69866.1"/>
    <property type="molecule type" value="Genomic_DNA"/>
</dbReference>
<keyword evidence="8" id="KW-0645">Protease</keyword>
<dbReference type="GO" id="GO:0034605">
    <property type="term" value="P:cellular response to heat"/>
    <property type="evidence" value="ECO:0007669"/>
    <property type="project" value="TreeGrafter"/>
</dbReference>
<dbReference type="Pfam" id="PF02861">
    <property type="entry name" value="Clp_N"/>
    <property type="match status" value="1"/>
</dbReference>
<dbReference type="NCBIfam" id="TIGR02639">
    <property type="entry name" value="ClpA"/>
    <property type="match status" value="1"/>
</dbReference>
<proteinExistence type="inferred from homology"/>
<dbReference type="GO" id="GO:0043335">
    <property type="term" value="P:protein unfolding"/>
    <property type="evidence" value="ECO:0007669"/>
    <property type="project" value="InterPro"/>
</dbReference>
<dbReference type="Gene3D" id="3.40.50.300">
    <property type="entry name" value="P-loop containing nucleotide triphosphate hydrolases"/>
    <property type="match status" value="2"/>
</dbReference>
<dbReference type="Pfam" id="PF00004">
    <property type="entry name" value="AAA"/>
    <property type="match status" value="1"/>
</dbReference>
<dbReference type="AlphaFoldDB" id="A0A0E3GR82"/>
<protein>
    <submittedName>
        <fullName evidence="8">ATP-dependent Clp protease, ATP-binding subunit clpA</fullName>
    </submittedName>
</protein>
<dbReference type="FunFam" id="3.40.50.300:FF:000025">
    <property type="entry name" value="ATP-dependent Clp protease subunit"/>
    <property type="match status" value="1"/>
</dbReference>
<evidence type="ECO:0000256" key="4">
    <source>
        <dbReference type="ARBA" id="ARBA00023186"/>
    </source>
</evidence>
<evidence type="ECO:0000313" key="9">
    <source>
        <dbReference type="Proteomes" id="UP000033115"/>
    </source>
</evidence>
<dbReference type="CDD" id="cd00009">
    <property type="entry name" value="AAA"/>
    <property type="match status" value="1"/>
</dbReference>
<evidence type="ECO:0000313" key="8">
    <source>
        <dbReference type="EMBL" id="AKA69866.1"/>
    </source>
</evidence>
<dbReference type="RefSeq" id="WP_029161543.1">
    <property type="nucleotide sequence ID" value="NZ_CP009933.1"/>
</dbReference>
<keyword evidence="2 5" id="KW-0547">Nucleotide-binding</keyword>
<dbReference type="SMART" id="SM01086">
    <property type="entry name" value="ClpB_D2-small"/>
    <property type="match status" value="1"/>
</dbReference>
<dbReference type="GO" id="GO:0005737">
    <property type="term" value="C:cytoplasm"/>
    <property type="evidence" value="ECO:0007669"/>
    <property type="project" value="TreeGrafter"/>
</dbReference>
<dbReference type="Proteomes" id="UP000033115">
    <property type="component" value="Chromosome"/>
</dbReference>
<feature type="domain" description="AAA+ ATPase" evidence="6">
    <location>
        <begin position="202"/>
        <end position="347"/>
    </location>
</feature>
<dbReference type="InterPro" id="IPR018368">
    <property type="entry name" value="ClpA/B_CS1"/>
</dbReference>
<dbReference type="PANTHER" id="PTHR11638:SF111">
    <property type="entry name" value="ATP-DEPENDENT CLP PROTEASE ATP-BINDING SUBUNIT CLPA"/>
    <property type="match status" value="1"/>
</dbReference>
<keyword evidence="8" id="KW-0378">Hydrolase</keyword>
<accession>A0A0E3GR82</accession>
<keyword evidence="4 5" id="KW-0143">Chaperone</keyword>
<gene>
    <name evidence="8" type="ORF">CSCA_2741</name>
</gene>
<dbReference type="PANTHER" id="PTHR11638">
    <property type="entry name" value="ATP-DEPENDENT CLP PROTEASE"/>
    <property type="match status" value="1"/>
</dbReference>
<dbReference type="InterPro" id="IPR028299">
    <property type="entry name" value="ClpA/B_CS2"/>
</dbReference>
<dbReference type="GO" id="GO:0016887">
    <property type="term" value="F:ATP hydrolysis activity"/>
    <property type="evidence" value="ECO:0007669"/>
    <property type="project" value="InterPro"/>
</dbReference>
<dbReference type="GO" id="GO:0006508">
    <property type="term" value="P:proteolysis"/>
    <property type="evidence" value="ECO:0007669"/>
    <property type="project" value="UniProtKB-KW"/>
</dbReference>
<dbReference type="SMART" id="SM00382">
    <property type="entry name" value="AAA"/>
    <property type="match status" value="2"/>
</dbReference>
<sequence length="739" mass="83319">MKLDTIVNEIITAAYNEAKYSKHEYFTPEHILYASLFFEEGKKIIENCGGNVEYIKEDLIKYFKDNMDLIEKGEPTETIGVGNIVASAGQHVLSAEKEIIGLGDIFVAMYDEEESYASYFLKKQGIQRLDMLDYITHGISEFDLEEIEEDAYEDNHERQEEGSLSQYTIELTERARNGQIDPLIGREDVLDRTIQVLSRRLKNNPIHVGEPGVGKTAITEGLAKMIVENKVPKLLQGSKIYSLDMGTLLAGTKYRGDFENRIKSVLKNLEKQEKAIVYIDEIHTIIGAGAVSGGSVDASNILKPFLGKGNIKFIGSTTYDEYKKVFEKDKALARRFQKIEVKEPSIEDTFNILNGLKENYEEFHNVKYTEEALRAAVELSAKYITDRYLPDKAIDVMDEVGAYVKLHSEKEGIVEINAKDVEKIVASIAKIPEKTVSVDEADILKNLDETIKKEIFGQEKAIESIVTAIKKSRAGFNDENKTVSNLLFVGPTGVGKTEICKQVSKALNIPLIRFDMSEYQEKHTVARLIGAPPGYVGYEEGGLLTDAVRKNPYCVLLLDEIEKVHPDVLNVLLQLMDYATLTDSTGKKVDFRNVILIMTSNAGARSIGKPLMGFGGRTVENENIDKEIERFFSPEFRNRLDNIIVFNKMNEDMALLVAKKTIKEFEEKLKTKNIKIQVTEECYKWLASKGLSLEYGAREIIRIVSQQIKPYFVDKVLFGNVNGKKPIVIDVKDDNIVID</sequence>
<dbReference type="Pfam" id="PF07724">
    <property type="entry name" value="AAA_2"/>
    <property type="match status" value="1"/>
</dbReference>
<dbReference type="InterPro" id="IPR003959">
    <property type="entry name" value="ATPase_AAA_core"/>
</dbReference>
<dbReference type="Pfam" id="PF17871">
    <property type="entry name" value="AAA_lid_9"/>
    <property type="match status" value="1"/>
</dbReference>
<evidence type="ECO:0000259" key="6">
    <source>
        <dbReference type="SMART" id="SM00382"/>
    </source>
</evidence>